<evidence type="ECO:0000313" key="1">
    <source>
        <dbReference type="EMBL" id="TVV77512.1"/>
    </source>
</evidence>
<keyword evidence="2" id="KW-1185">Reference proteome</keyword>
<dbReference type="Proteomes" id="UP000318681">
    <property type="component" value="Unassembled WGS sequence"/>
</dbReference>
<evidence type="ECO:0000313" key="2">
    <source>
        <dbReference type="Proteomes" id="UP000318681"/>
    </source>
</evidence>
<sequence length="72" mass="7992">MPGMYGGFRYSLDLQGAELILVGESCCRVVEVSKERQEVDVHCSRLVPQKPRSTGIEIIRKDDGVPDVSRGE</sequence>
<gene>
    <name evidence="1" type="ORF">FOY91_00365</name>
</gene>
<dbReference type="AlphaFoldDB" id="A0A558RE90"/>
<dbReference type="OrthoDB" id="1551450at2"/>
<proteinExistence type="predicted"/>
<accession>A0A558RE90</accession>
<name>A0A558RE90_9SPHN</name>
<protein>
    <submittedName>
        <fullName evidence="1">Uncharacterized protein</fullName>
    </submittedName>
</protein>
<dbReference type="RefSeq" id="WP_125471575.1">
    <property type="nucleotide sequence ID" value="NZ_VNIM01000001.1"/>
</dbReference>
<reference evidence="1 2" key="1">
    <citation type="submission" date="2019-07" db="EMBL/GenBank/DDBJ databases">
        <title>Sphingomonas solaris sp. nov., isolated from a solar panel from Boston, Massachusetts.</title>
        <authorList>
            <person name="Tanner K."/>
            <person name="Pascual J."/>
            <person name="Mancuso C."/>
            <person name="Pereto J."/>
            <person name="Khalil A."/>
            <person name="Vilanova C."/>
        </authorList>
    </citation>
    <scope>NUCLEOTIDE SEQUENCE [LARGE SCALE GENOMIC DNA]</scope>
    <source>
        <strain evidence="1 2">R4DWN</strain>
    </source>
</reference>
<organism evidence="1 2">
    <name type="scientific">Alterirhizorhabdus solaris</name>
    <dbReference type="NCBI Taxonomy" id="2529389"/>
    <lineage>
        <taxon>Bacteria</taxon>
        <taxon>Pseudomonadati</taxon>
        <taxon>Pseudomonadota</taxon>
        <taxon>Alphaproteobacteria</taxon>
        <taxon>Sphingomonadales</taxon>
        <taxon>Rhizorhabdaceae</taxon>
        <taxon>Alterirhizorhabdus</taxon>
    </lineage>
</organism>
<comment type="caution">
    <text evidence="1">The sequence shown here is derived from an EMBL/GenBank/DDBJ whole genome shotgun (WGS) entry which is preliminary data.</text>
</comment>
<dbReference type="EMBL" id="VNIM01000001">
    <property type="protein sequence ID" value="TVV77512.1"/>
    <property type="molecule type" value="Genomic_DNA"/>
</dbReference>